<keyword evidence="8" id="KW-1185">Reference proteome</keyword>
<dbReference type="OrthoDB" id="8197232at2759"/>
<dbReference type="InterPro" id="IPR019786">
    <property type="entry name" value="Zinc_finger_PHD-type_CS"/>
</dbReference>
<dbReference type="Proteomes" id="UP000410492">
    <property type="component" value="Unassembled WGS sequence"/>
</dbReference>
<keyword evidence="3" id="KW-0862">Zinc</keyword>
<proteinExistence type="predicted"/>
<dbReference type="InterPro" id="IPR043502">
    <property type="entry name" value="DNA/RNA_pol_sf"/>
</dbReference>
<feature type="compositionally biased region" description="Polar residues" evidence="5">
    <location>
        <begin position="172"/>
        <end position="188"/>
    </location>
</feature>
<evidence type="ECO:0000259" key="6">
    <source>
        <dbReference type="PROSITE" id="PS50016"/>
    </source>
</evidence>
<dbReference type="SUPFAM" id="SSF57903">
    <property type="entry name" value="FYVE/PHD zinc finger"/>
    <property type="match status" value="1"/>
</dbReference>
<accession>A0A653CXG3</accession>
<dbReference type="SUPFAM" id="SSF56672">
    <property type="entry name" value="DNA/RNA polymerases"/>
    <property type="match status" value="1"/>
</dbReference>
<reference evidence="7 8" key="1">
    <citation type="submission" date="2019-01" db="EMBL/GenBank/DDBJ databases">
        <authorList>
            <person name="Sayadi A."/>
        </authorList>
    </citation>
    <scope>NUCLEOTIDE SEQUENCE [LARGE SCALE GENOMIC DNA]</scope>
</reference>
<dbReference type="PROSITE" id="PS01359">
    <property type="entry name" value="ZF_PHD_1"/>
    <property type="match status" value="1"/>
</dbReference>
<protein>
    <recommendedName>
        <fullName evidence="6">PHD-type domain-containing protein</fullName>
    </recommendedName>
</protein>
<sequence length="776" mass="88682">MAPKLLCGKCSKTIGKSKIKIGCFGSCGNWFHEDCTGLNESEIIELQNEEKPWFCEACAETESKLKSTAMPVTPRRVTQSSSKANVVFPTKLQSLNSSLNNSSFDLDLEDLNISREDDLNSTVMDMENSNEVTQETLLRQENKYLKMILKHKNYIIKQQERQIKTLQEKSAKNQQQPATLQKNVNQPPKEQKAAVKNAKSKSSKASRTTGNVESKQNSAEKTSDSDTGTAVVENEQQQKITNSQVSRAIHEATQVNKVKLQTKKPDLPQTQVVGTNSTITGLKAAERRSWFYIGNLNPETTVESLKSHMEGCNISTLCCEKLQTKNSEFSACFKIAINPNTTEVLLNAENWPTDTNIKPFRFNQPHRPNRMASKKSTVEKHTFSTFNKDMFKYLLSKEKWETIFKNDENDVNMQWQSFMNIISPLFDYCFPIKNISLQSKKSPKKRIYCTPELIHVKKELDILYTMKQIQPEYTEVYRKTKNMYNALLASSRKQFYANRIQTSDNKSKTVWQIVGEVKGTSNSRSEIRVPGNGPELASKFNNLTINKVSELVENLPKVPFTTNISRNVQTMILKPLTETETFNIIKKLKNKCSSGFDKISNNLIKHCIHELVEPLTYIVNNSFNTGKFPESLKLSLVKPLYKKGDPLDLINYRPISLTSSFSKIFELAMSSRLLEFFDKYKLFSRSQHSFLKGKNVVTAVYEFVDRIGECLEKKRFSMGMFLDFTRAFNSLDHAILLEKLELYGVRGKTLDWIREFMSGREQSQHTTPGVLPREVC</sequence>
<dbReference type="PANTHER" id="PTHR47510">
    <property type="entry name" value="REVERSE TRANSCRIPTASE DOMAIN-CONTAINING PROTEIN"/>
    <property type="match status" value="1"/>
</dbReference>
<dbReference type="SMART" id="SM00249">
    <property type="entry name" value="PHD"/>
    <property type="match status" value="1"/>
</dbReference>
<feature type="domain" description="PHD-type" evidence="6">
    <location>
        <begin position="4"/>
        <end position="61"/>
    </location>
</feature>
<dbReference type="GO" id="GO:0071897">
    <property type="term" value="P:DNA biosynthetic process"/>
    <property type="evidence" value="ECO:0007669"/>
    <property type="project" value="UniProtKB-ARBA"/>
</dbReference>
<feature type="compositionally biased region" description="Polar residues" evidence="5">
    <location>
        <begin position="207"/>
        <end position="246"/>
    </location>
</feature>
<evidence type="ECO:0000313" key="7">
    <source>
        <dbReference type="EMBL" id="VEN52605.1"/>
    </source>
</evidence>
<dbReference type="InterPro" id="IPR019787">
    <property type="entry name" value="Znf_PHD-finger"/>
</dbReference>
<feature type="region of interest" description="Disordered" evidence="5">
    <location>
        <begin position="167"/>
        <end position="248"/>
    </location>
</feature>
<name>A0A653CXG3_CALMS</name>
<dbReference type="InterPro" id="IPR001965">
    <property type="entry name" value="Znf_PHD"/>
</dbReference>
<evidence type="ECO:0000256" key="2">
    <source>
        <dbReference type="ARBA" id="ARBA00022771"/>
    </source>
</evidence>
<organism evidence="7 8">
    <name type="scientific">Callosobruchus maculatus</name>
    <name type="common">Southern cowpea weevil</name>
    <name type="synonym">Pulse bruchid</name>
    <dbReference type="NCBI Taxonomy" id="64391"/>
    <lineage>
        <taxon>Eukaryota</taxon>
        <taxon>Metazoa</taxon>
        <taxon>Ecdysozoa</taxon>
        <taxon>Arthropoda</taxon>
        <taxon>Hexapoda</taxon>
        <taxon>Insecta</taxon>
        <taxon>Pterygota</taxon>
        <taxon>Neoptera</taxon>
        <taxon>Endopterygota</taxon>
        <taxon>Coleoptera</taxon>
        <taxon>Polyphaga</taxon>
        <taxon>Cucujiformia</taxon>
        <taxon>Chrysomeloidea</taxon>
        <taxon>Chrysomelidae</taxon>
        <taxon>Bruchinae</taxon>
        <taxon>Bruchini</taxon>
        <taxon>Callosobruchus</taxon>
    </lineage>
</organism>
<gene>
    <name evidence="7" type="ORF">CALMAC_LOCUS12670</name>
</gene>
<dbReference type="PROSITE" id="PS50016">
    <property type="entry name" value="ZF_PHD_2"/>
    <property type="match status" value="1"/>
</dbReference>
<dbReference type="InterPro" id="IPR000477">
    <property type="entry name" value="RT_dom"/>
</dbReference>
<evidence type="ECO:0000256" key="4">
    <source>
        <dbReference type="PROSITE-ProRule" id="PRU00146"/>
    </source>
</evidence>
<dbReference type="InterPro" id="IPR013083">
    <property type="entry name" value="Znf_RING/FYVE/PHD"/>
</dbReference>
<evidence type="ECO:0000256" key="3">
    <source>
        <dbReference type="ARBA" id="ARBA00022833"/>
    </source>
</evidence>
<keyword evidence="2 4" id="KW-0863">Zinc-finger</keyword>
<dbReference type="Gene3D" id="3.30.40.10">
    <property type="entry name" value="Zinc/RING finger domain, C3HC4 (zinc finger)"/>
    <property type="match status" value="1"/>
</dbReference>
<dbReference type="GO" id="GO:0008270">
    <property type="term" value="F:zinc ion binding"/>
    <property type="evidence" value="ECO:0007669"/>
    <property type="project" value="UniProtKB-KW"/>
</dbReference>
<evidence type="ECO:0000256" key="5">
    <source>
        <dbReference type="SAM" id="MobiDB-lite"/>
    </source>
</evidence>
<keyword evidence="1" id="KW-0479">Metal-binding</keyword>
<dbReference type="InterPro" id="IPR011011">
    <property type="entry name" value="Znf_FYVE_PHD"/>
</dbReference>
<dbReference type="Pfam" id="PF00078">
    <property type="entry name" value="RVT_1"/>
    <property type="match status" value="1"/>
</dbReference>
<dbReference type="EMBL" id="CAACVG010009219">
    <property type="protein sequence ID" value="VEN52605.1"/>
    <property type="molecule type" value="Genomic_DNA"/>
</dbReference>
<evidence type="ECO:0000313" key="8">
    <source>
        <dbReference type="Proteomes" id="UP000410492"/>
    </source>
</evidence>
<dbReference type="AlphaFoldDB" id="A0A653CXG3"/>
<evidence type="ECO:0000256" key="1">
    <source>
        <dbReference type="ARBA" id="ARBA00022723"/>
    </source>
</evidence>
<dbReference type="PANTHER" id="PTHR47510:SF3">
    <property type="entry name" value="ENDO_EXONUCLEASE_PHOSPHATASE DOMAIN-CONTAINING PROTEIN"/>
    <property type="match status" value="1"/>
</dbReference>